<dbReference type="InterPro" id="IPR015943">
    <property type="entry name" value="WD40/YVTN_repeat-like_dom_sf"/>
</dbReference>
<dbReference type="Pfam" id="PF13360">
    <property type="entry name" value="PQQ_2"/>
    <property type="match status" value="2"/>
</dbReference>
<dbReference type="InterPro" id="IPR018391">
    <property type="entry name" value="PQQ_b-propeller_rpt"/>
</dbReference>
<protein>
    <submittedName>
        <fullName evidence="2">PQQ-binding-like beta-propeller repeat protein</fullName>
    </submittedName>
</protein>
<dbReference type="PANTHER" id="PTHR34512">
    <property type="entry name" value="CELL SURFACE PROTEIN"/>
    <property type="match status" value="1"/>
</dbReference>
<accession>A0ABU8UC08</accession>
<evidence type="ECO:0000259" key="1">
    <source>
        <dbReference type="Pfam" id="PF13360"/>
    </source>
</evidence>
<evidence type="ECO:0000313" key="2">
    <source>
        <dbReference type="EMBL" id="MEJ8645400.1"/>
    </source>
</evidence>
<dbReference type="InterPro" id="IPR011047">
    <property type="entry name" value="Quinoprotein_ADH-like_sf"/>
</dbReference>
<reference evidence="2 3" key="1">
    <citation type="submission" date="2024-03" db="EMBL/GenBank/DDBJ databases">
        <title>Novel Streptomyces species of biotechnological and ecological value are a feature of Machair soil.</title>
        <authorList>
            <person name="Prole J.R."/>
            <person name="Goodfellow M."/>
            <person name="Allenby N."/>
            <person name="Ward A.C."/>
        </authorList>
    </citation>
    <scope>NUCLEOTIDE SEQUENCE [LARGE SCALE GENOMIC DNA]</scope>
    <source>
        <strain evidence="2 3">MS1.HAVA.3</strain>
    </source>
</reference>
<feature type="domain" description="Pyrrolo-quinoline quinone repeat" evidence="1">
    <location>
        <begin position="71"/>
        <end position="287"/>
    </location>
</feature>
<organism evidence="2 3">
    <name type="scientific">Streptomyces caledonius</name>
    <dbReference type="NCBI Taxonomy" id="3134107"/>
    <lineage>
        <taxon>Bacteria</taxon>
        <taxon>Bacillati</taxon>
        <taxon>Actinomycetota</taxon>
        <taxon>Actinomycetes</taxon>
        <taxon>Kitasatosporales</taxon>
        <taxon>Streptomycetaceae</taxon>
        <taxon>Streptomyces</taxon>
    </lineage>
</organism>
<gene>
    <name evidence="2" type="ORF">WKI68_37640</name>
</gene>
<dbReference type="PANTHER" id="PTHR34512:SF30">
    <property type="entry name" value="OUTER MEMBRANE PROTEIN ASSEMBLY FACTOR BAMB"/>
    <property type="match status" value="1"/>
</dbReference>
<dbReference type="Gene3D" id="2.40.10.480">
    <property type="match status" value="1"/>
</dbReference>
<evidence type="ECO:0000313" key="3">
    <source>
        <dbReference type="Proteomes" id="UP001382904"/>
    </source>
</evidence>
<dbReference type="Proteomes" id="UP001382904">
    <property type="component" value="Unassembled WGS sequence"/>
</dbReference>
<keyword evidence="3" id="KW-1185">Reference proteome</keyword>
<proteinExistence type="predicted"/>
<dbReference type="SUPFAM" id="SSF50998">
    <property type="entry name" value="Quinoprotein alcohol dehydrogenase-like"/>
    <property type="match status" value="1"/>
</dbReference>
<name>A0ABU8UC08_9ACTN</name>
<comment type="caution">
    <text evidence="2">The sequence shown here is derived from an EMBL/GenBank/DDBJ whole genome shotgun (WGS) entry which is preliminary data.</text>
</comment>
<dbReference type="Gene3D" id="2.130.10.10">
    <property type="entry name" value="YVTN repeat-like/Quinoprotein amine dehydrogenase"/>
    <property type="match status" value="1"/>
</dbReference>
<feature type="domain" description="Pyrrolo-quinoline quinone repeat" evidence="1">
    <location>
        <begin position="343"/>
        <end position="436"/>
    </location>
</feature>
<dbReference type="EMBL" id="JBBKAM010000003">
    <property type="protein sequence ID" value="MEJ8645400.1"/>
    <property type="molecule type" value="Genomic_DNA"/>
</dbReference>
<dbReference type="SMART" id="SM00564">
    <property type="entry name" value="PQQ"/>
    <property type="match status" value="3"/>
</dbReference>
<sequence length="439" mass="46810">MTGLVLGVIGSITAWILSYQGYLPGDAMVRTWATAKDRPDDGKANGRWVVGDVAVRSRFDAVTGFGIADGQEGKELWQFVPPGRAQICGSARQADESVLLVAYGTESSVTSGGSGEPAAPGMGCSTVLALDMKDGRELWTVPRTVSDGRFPGNEFLDAGGGLAMVRHERTQQEVRTAGDNRSLRALDLRTGKALWTAAVPGTCGVWTVSMGKEQVYAVLACGGEDADGPGSGSGGDAELMAAAFDRGTGALKWNVPIDARRPVALGSSVVIESADPLVLRVVRSSSESSGAFVSFGQDGHPRPGIELTGDYGQIDVAERGQTAFVGERMYALAWHWQKGRNYRLVAFDLKTGEQVWNEKLDDPAAGLAARGDRVTVLGEWSTQSSAITDLIVYDADNGEELDERHFREDVPGSDFFEHEGRIIVAGSGGDRAFTAFERW</sequence>
<dbReference type="InterPro" id="IPR002372">
    <property type="entry name" value="PQQ_rpt_dom"/>
</dbReference>